<evidence type="ECO:0000256" key="6">
    <source>
        <dbReference type="ARBA" id="ARBA00022692"/>
    </source>
</evidence>
<name>A0A8A7KC83_9FIRM</name>
<evidence type="ECO:0000256" key="9">
    <source>
        <dbReference type="ARBA" id="ARBA00023136"/>
    </source>
</evidence>
<gene>
    <name evidence="11" type="ORF">GM661_14390</name>
</gene>
<evidence type="ECO:0000256" key="7">
    <source>
        <dbReference type="ARBA" id="ARBA00022801"/>
    </source>
</evidence>
<evidence type="ECO:0000256" key="4">
    <source>
        <dbReference type="ARBA" id="ARBA00022475"/>
    </source>
</evidence>
<evidence type="ECO:0000256" key="3">
    <source>
        <dbReference type="ARBA" id="ARBA00018997"/>
    </source>
</evidence>
<evidence type="ECO:0000256" key="8">
    <source>
        <dbReference type="ARBA" id="ARBA00022989"/>
    </source>
</evidence>
<evidence type="ECO:0000313" key="12">
    <source>
        <dbReference type="Proteomes" id="UP000665020"/>
    </source>
</evidence>
<feature type="transmembrane region" description="Helical" evidence="10">
    <location>
        <begin position="148"/>
        <end position="169"/>
    </location>
</feature>
<feature type="transmembrane region" description="Helical" evidence="10">
    <location>
        <begin position="14"/>
        <end position="37"/>
    </location>
</feature>
<dbReference type="PANTHER" id="PTHR36844:SF1">
    <property type="entry name" value="PROTEASE PRSW"/>
    <property type="match status" value="1"/>
</dbReference>
<dbReference type="EMBL" id="CP046640">
    <property type="protein sequence ID" value="QTL99061.1"/>
    <property type="molecule type" value="Genomic_DNA"/>
</dbReference>
<evidence type="ECO:0000256" key="2">
    <source>
        <dbReference type="ARBA" id="ARBA00009165"/>
    </source>
</evidence>
<reference evidence="11" key="1">
    <citation type="submission" date="2019-12" db="EMBL/GenBank/DDBJ databases">
        <authorList>
            <person name="zhang j."/>
            <person name="sun C.M."/>
        </authorList>
    </citation>
    <scope>NUCLEOTIDE SEQUENCE</scope>
    <source>
        <strain evidence="11">NS-1</strain>
    </source>
</reference>
<dbReference type="KEGG" id="ifn:GM661_14390"/>
<dbReference type="AlphaFoldDB" id="A0A8A7KC83"/>
<feature type="transmembrane region" description="Helical" evidence="10">
    <location>
        <begin position="49"/>
        <end position="67"/>
    </location>
</feature>
<proteinExistence type="inferred from homology"/>
<dbReference type="PIRSF" id="PIRSF016933">
    <property type="entry name" value="PrsW"/>
    <property type="match status" value="1"/>
</dbReference>
<keyword evidence="12" id="KW-1185">Reference proteome</keyword>
<dbReference type="PANTHER" id="PTHR36844">
    <property type="entry name" value="PROTEASE PRSW"/>
    <property type="match status" value="1"/>
</dbReference>
<keyword evidence="5" id="KW-0645">Protease</keyword>
<evidence type="ECO:0000256" key="5">
    <source>
        <dbReference type="ARBA" id="ARBA00022670"/>
    </source>
</evidence>
<sequence length="235" mass="26481">MKGVEGYYKLKGGVIINLILLSLVSILPGILWVWYFYRQDKYDPEPTNLIIRDFLWGIVIVLPASLLESPFGGYVTPQTPLLILFLSTIFVVGLVEEGLKSYTVYRLHYNHPDFDEPVDGIIYGVTVGLGFAAFENLVYATLFGLSVGLSRAVLTSLAHASFTGIFGYYLSKAKERQDRSLIWFGFVLVTFFHGLYDFLVIGGFISTFYTIIIIVALQLYLASLIRNTTERSPFK</sequence>
<keyword evidence="8 10" id="KW-1133">Transmembrane helix</keyword>
<protein>
    <recommendedName>
        <fullName evidence="3">Protease PrsW</fullName>
    </recommendedName>
</protein>
<keyword evidence="4" id="KW-1003">Cell membrane</keyword>
<evidence type="ECO:0000256" key="10">
    <source>
        <dbReference type="SAM" id="Phobius"/>
    </source>
</evidence>
<keyword evidence="9 10" id="KW-0472">Membrane</keyword>
<comment type="subcellular location">
    <subcellularLocation>
        <location evidence="1">Cell membrane</location>
        <topology evidence="1">Multi-pass membrane protein</topology>
    </subcellularLocation>
</comment>
<feature type="transmembrane region" description="Helical" evidence="10">
    <location>
        <begin position="120"/>
        <end position="142"/>
    </location>
</feature>
<evidence type="ECO:0000256" key="1">
    <source>
        <dbReference type="ARBA" id="ARBA00004651"/>
    </source>
</evidence>
<dbReference type="GO" id="GO:0006508">
    <property type="term" value="P:proteolysis"/>
    <property type="evidence" value="ECO:0007669"/>
    <property type="project" value="UniProtKB-KW"/>
</dbReference>
<feature type="transmembrane region" description="Helical" evidence="10">
    <location>
        <begin position="79"/>
        <end position="99"/>
    </location>
</feature>
<organism evidence="11 12">
    <name type="scientific">Iocasia fonsfrigidae</name>
    <dbReference type="NCBI Taxonomy" id="2682810"/>
    <lineage>
        <taxon>Bacteria</taxon>
        <taxon>Bacillati</taxon>
        <taxon>Bacillota</taxon>
        <taxon>Clostridia</taxon>
        <taxon>Halanaerobiales</taxon>
        <taxon>Halanaerobiaceae</taxon>
        <taxon>Iocasia</taxon>
    </lineage>
</organism>
<comment type="similarity">
    <text evidence="2">Belongs to the protease PrsW family.</text>
</comment>
<dbReference type="InterPro" id="IPR026898">
    <property type="entry name" value="PrsW"/>
</dbReference>
<dbReference type="GO" id="GO:0008237">
    <property type="term" value="F:metallopeptidase activity"/>
    <property type="evidence" value="ECO:0007669"/>
    <property type="project" value="UniProtKB-KW"/>
</dbReference>
<dbReference type="Proteomes" id="UP000665020">
    <property type="component" value="Chromosome"/>
</dbReference>
<feature type="transmembrane region" description="Helical" evidence="10">
    <location>
        <begin position="207"/>
        <end position="225"/>
    </location>
</feature>
<feature type="transmembrane region" description="Helical" evidence="10">
    <location>
        <begin position="181"/>
        <end position="201"/>
    </location>
</feature>
<keyword evidence="7" id="KW-0378">Hydrolase</keyword>
<keyword evidence="11" id="KW-0482">Metalloprotease</keyword>
<dbReference type="InterPro" id="IPR023596">
    <property type="entry name" value="Peptidase_PrsW_arch/bac"/>
</dbReference>
<accession>A0A8A7KC83</accession>
<keyword evidence="6 10" id="KW-0812">Transmembrane</keyword>
<dbReference type="GO" id="GO:0005886">
    <property type="term" value="C:plasma membrane"/>
    <property type="evidence" value="ECO:0007669"/>
    <property type="project" value="UniProtKB-SubCell"/>
</dbReference>
<dbReference type="Pfam" id="PF13367">
    <property type="entry name" value="PrsW-protease"/>
    <property type="match status" value="1"/>
</dbReference>
<evidence type="ECO:0000313" key="11">
    <source>
        <dbReference type="EMBL" id="QTL99061.1"/>
    </source>
</evidence>